<accession>A0A0F9YP88</accession>
<name>A0A0F9YP88_9ZZZZ</name>
<organism evidence="2">
    <name type="scientific">marine sediment metagenome</name>
    <dbReference type="NCBI Taxonomy" id="412755"/>
    <lineage>
        <taxon>unclassified sequences</taxon>
        <taxon>metagenomes</taxon>
        <taxon>ecological metagenomes</taxon>
    </lineage>
</organism>
<proteinExistence type="predicted"/>
<reference evidence="2" key="1">
    <citation type="journal article" date="2015" name="Nature">
        <title>Complex archaea that bridge the gap between prokaryotes and eukaryotes.</title>
        <authorList>
            <person name="Spang A."/>
            <person name="Saw J.H."/>
            <person name="Jorgensen S.L."/>
            <person name="Zaremba-Niedzwiedzka K."/>
            <person name="Martijn J."/>
            <person name="Lind A.E."/>
            <person name="van Eijk R."/>
            <person name="Schleper C."/>
            <person name="Guy L."/>
            <person name="Ettema T.J."/>
        </authorList>
    </citation>
    <scope>NUCLEOTIDE SEQUENCE</scope>
</reference>
<feature type="compositionally biased region" description="Polar residues" evidence="1">
    <location>
        <begin position="20"/>
        <end position="31"/>
    </location>
</feature>
<comment type="caution">
    <text evidence="2">The sequence shown here is derived from an EMBL/GenBank/DDBJ whole genome shotgun (WGS) entry which is preliminary data.</text>
</comment>
<dbReference type="AlphaFoldDB" id="A0A0F9YP88"/>
<gene>
    <name evidence="2" type="ORF">LCGC14_0063020</name>
</gene>
<feature type="region of interest" description="Disordered" evidence="1">
    <location>
        <begin position="1"/>
        <end position="31"/>
    </location>
</feature>
<evidence type="ECO:0000313" key="2">
    <source>
        <dbReference type="EMBL" id="KKO06494.1"/>
    </source>
</evidence>
<evidence type="ECO:0000256" key="1">
    <source>
        <dbReference type="SAM" id="MobiDB-lite"/>
    </source>
</evidence>
<dbReference type="EMBL" id="LAZR01000015">
    <property type="protein sequence ID" value="KKO06494.1"/>
    <property type="molecule type" value="Genomic_DNA"/>
</dbReference>
<sequence length="193" mass="22222">MGYPSDSLDLQKRANDGLIEQNQQAKEMSYQQKESEKLRSFESTFYSLAEVARKEYERFEITKPNGATCRGSLAVTAIEDKLQVDSAAADHHLTLSRIFDSLDDESGMGIFSVVRSFYILLRVTVDRCPPEHREQYIDICVYSMPIKLIHLVCLAKVFTEWDNMRVLTEYGFFSRPGIEEYVNGWTLISQQEP</sequence>
<protein>
    <submittedName>
        <fullName evidence="2">Uncharacterized protein</fullName>
    </submittedName>
</protein>